<evidence type="ECO:0000256" key="4">
    <source>
        <dbReference type="ARBA" id="ARBA00022840"/>
    </source>
</evidence>
<dbReference type="Proteomes" id="UP000189941">
    <property type="component" value="Unassembled WGS sequence"/>
</dbReference>
<dbReference type="GO" id="GO:0005524">
    <property type="term" value="F:ATP binding"/>
    <property type="evidence" value="ECO:0007669"/>
    <property type="project" value="UniProtKB-KW"/>
</dbReference>
<keyword evidence="5" id="KW-0029">Amino-acid transport</keyword>
<dbReference type="Gene3D" id="3.40.50.300">
    <property type="entry name" value="P-loop containing nucleotide triphosphate hydrolases"/>
    <property type="match status" value="1"/>
</dbReference>
<reference evidence="8" key="1">
    <citation type="submission" date="2017-02" db="EMBL/GenBank/DDBJ databases">
        <authorList>
            <person name="Varghese N."/>
            <person name="Submissions S."/>
        </authorList>
    </citation>
    <scope>NUCLEOTIDE SEQUENCE [LARGE SCALE GENOMIC DNA]</scope>
    <source>
        <strain evidence="8">DSM 15739</strain>
    </source>
</reference>
<dbReference type="InterPro" id="IPR030660">
    <property type="entry name" value="ABC_branched_ATPase_LivF/BraG"/>
</dbReference>
<dbReference type="PROSITE" id="PS00211">
    <property type="entry name" value="ABC_TRANSPORTER_1"/>
    <property type="match status" value="1"/>
</dbReference>
<dbReference type="RefSeq" id="WP_078755469.1">
    <property type="nucleotide sequence ID" value="NZ_FUWO01000004.1"/>
</dbReference>
<keyword evidence="8" id="KW-1185">Reference proteome</keyword>
<dbReference type="GO" id="GO:0016887">
    <property type="term" value="F:ATP hydrolysis activity"/>
    <property type="evidence" value="ECO:0007669"/>
    <property type="project" value="InterPro"/>
</dbReference>
<keyword evidence="4 7" id="KW-0067">ATP-binding</keyword>
<dbReference type="GO" id="GO:0015658">
    <property type="term" value="F:branched-chain amino acid transmembrane transporter activity"/>
    <property type="evidence" value="ECO:0007669"/>
    <property type="project" value="InterPro"/>
</dbReference>
<dbReference type="PIRSF" id="PIRSF039137">
    <property type="entry name" value="ABC_branched_ATPase"/>
    <property type="match status" value="1"/>
</dbReference>
<dbReference type="AlphaFoldDB" id="A0A1T4KAI1"/>
<name>A0A1T4KAI1_9LACT</name>
<evidence type="ECO:0000256" key="2">
    <source>
        <dbReference type="ARBA" id="ARBA00022448"/>
    </source>
</evidence>
<dbReference type="EMBL" id="FUWO01000004">
    <property type="protein sequence ID" value="SJZ39454.1"/>
    <property type="molecule type" value="Genomic_DNA"/>
</dbReference>
<feature type="domain" description="ABC transporter" evidence="6">
    <location>
        <begin position="2"/>
        <end position="234"/>
    </location>
</feature>
<dbReference type="PROSITE" id="PS50893">
    <property type="entry name" value="ABC_TRANSPORTER_2"/>
    <property type="match status" value="1"/>
</dbReference>
<protein>
    <submittedName>
        <fullName evidence="7">Amino acid/amide ABC transporter ATP-binding protein 2, HAAT family (TC 3.A.1.4.-)</fullName>
    </submittedName>
</protein>
<dbReference type="InterPro" id="IPR052156">
    <property type="entry name" value="BCAA_Transport_ATP-bd_LivF"/>
</dbReference>
<dbReference type="InterPro" id="IPR027417">
    <property type="entry name" value="P-loop_NTPase"/>
</dbReference>
<dbReference type="STRING" id="1121925.SAMN02746011_00650"/>
<organism evidence="7 8">
    <name type="scientific">Globicatella sulfidifaciens DSM 15739</name>
    <dbReference type="NCBI Taxonomy" id="1121925"/>
    <lineage>
        <taxon>Bacteria</taxon>
        <taxon>Bacillati</taxon>
        <taxon>Bacillota</taxon>
        <taxon>Bacilli</taxon>
        <taxon>Lactobacillales</taxon>
        <taxon>Aerococcaceae</taxon>
        <taxon>Globicatella</taxon>
    </lineage>
</organism>
<evidence type="ECO:0000256" key="5">
    <source>
        <dbReference type="ARBA" id="ARBA00022970"/>
    </source>
</evidence>
<evidence type="ECO:0000313" key="7">
    <source>
        <dbReference type="EMBL" id="SJZ39454.1"/>
    </source>
</evidence>
<evidence type="ECO:0000256" key="3">
    <source>
        <dbReference type="ARBA" id="ARBA00022741"/>
    </source>
</evidence>
<proteinExistence type="inferred from homology"/>
<gene>
    <name evidence="7" type="ORF">SAMN02746011_00650</name>
</gene>
<sequence>MLVVNDLVVNYGVIKAVTQVSFEVKEGEIVTLIGANGAGKSTILRTISGLVKPTSGSMVFNNSDLLKMSPQNIVKNGLIHVPEGRRVFKGMTVKENLEMGAFLRKDKENLAQEVEEVFERFPVLKERINQDAATLSGGEQQMLAMGRALMSKPKLLLLDEPSMGLAPIFIREIFNIITEINKKGTTILLIEQNAKMALSIADRGYVLETGKIVSSGAGQELLASDEVQKAYLGG</sequence>
<dbReference type="OrthoDB" id="9805514at2"/>
<comment type="similarity">
    <text evidence="1">Belongs to the ABC transporter superfamily.</text>
</comment>
<evidence type="ECO:0000313" key="8">
    <source>
        <dbReference type="Proteomes" id="UP000189941"/>
    </source>
</evidence>
<keyword evidence="3" id="KW-0547">Nucleotide-binding</keyword>
<dbReference type="PANTHER" id="PTHR43820">
    <property type="entry name" value="HIGH-AFFINITY BRANCHED-CHAIN AMINO ACID TRANSPORT ATP-BINDING PROTEIN LIVF"/>
    <property type="match status" value="1"/>
</dbReference>
<dbReference type="InterPro" id="IPR003439">
    <property type="entry name" value="ABC_transporter-like_ATP-bd"/>
</dbReference>
<evidence type="ECO:0000259" key="6">
    <source>
        <dbReference type="PROSITE" id="PS50893"/>
    </source>
</evidence>
<accession>A0A1T4KAI1</accession>
<dbReference type="CDD" id="cd03224">
    <property type="entry name" value="ABC_TM1139_LivF_branched"/>
    <property type="match status" value="1"/>
</dbReference>
<keyword evidence="2" id="KW-0813">Transport</keyword>
<dbReference type="InterPro" id="IPR003593">
    <property type="entry name" value="AAA+_ATPase"/>
</dbReference>
<evidence type="ECO:0000256" key="1">
    <source>
        <dbReference type="ARBA" id="ARBA00005417"/>
    </source>
</evidence>
<dbReference type="Pfam" id="PF00005">
    <property type="entry name" value="ABC_tran"/>
    <property type="match status" value="1"/>
</dbReference>
<dbReference type="GO" id="GO:0015807">
    <property type="term" value="P:L-amino acid transport"/>
    <property type="evidence" value="ECO:0007669"/>
    <property type="project" value="TreeGrafter"/>
</dbReference>
<dbReference type="InterPro" id="IPR017871">
    <property type="entry name" value="ABC_transporter-like_CS"/>
</dbReference>
<dbReference type="PANTHER" id="PTHR43820:SF4">
    <property type="entry name" value="HIGH-AFFINITY BRANCHED-CHAIN AMINO ACID TRANSPORT ATP-BINDING PROTEIN LIVF"/>
    <property type="match status" value="1"/>
</dbReference>
<dbReference type="SMART" id="SM00382">
    <property type="entry name" value="AAA"/>
    <property type="match status" value="1"/>
</dbReference>
<dbReference type="SUPFAM" id="SSF52540">
    <property type="entry name" value="P-loop containing nucleoside triphosphate hydrolases"/>
    <property type="match status" value="1"/>
</dbReference>